<proteinExistence type="predicted"/>
<dbReference type="NCBIfam" id="TIGR00199">
    <property type="entry name" value="PncC_domain"/>
    <property type="match status" value="1"/>
</dbReference>
<reference evidence="2 3" key="1">
    <citation type="submission" date="2023-06" db="EMBL/GenBank/DDBJ databases">
        <title>Roseiconus lacunae JC819 isolated from Gulf of Mannar region, Tamil Nadu.</title>
        <authorList>
            <person name="Pk S."/>
            <person name="Ch S."/>
            <person name="Ch V.R."/>
        </authorList>
    </citation>
    <scope>NUCLEOTIDE SEQUENCE [LARGE SCALE GENOMIC DNA]</scope>
    <source>
        <strain evidence="2 3">JC819</strain>
    </source>
</reference>
<organism evidence="2 3">
    <name type="scientific">Roseiconus lacunae</name>
    <dbReference type="NCBI Taxonomy" id="2605694"/>
    <lineage>
        <taxon>Bacteria</taxon>
        <taxon>Pseudomonadati</taxon>
        <taxon>Planctomycetota</taxon>
        <taxon>Planctomycetia</taxon>
        <taxon>Pirellulales</taxon>
        <taxon>Pirellulaceae</taxon>
        <taxon>Roseiconus</taxon>
    </lineage>
</organism>
<gene>
    <name evidence="2" type="ORF">QTN89_20195</name>
</gene>
<evidence type="ECO:0000259" key="1">
    <source>
        <dbReference type="Pfam" id="PF02464"/>
    </source>
</evidence>
<evidence type="ECO:0000313" key="3">
    <source>
        <dbReference type="Proteomes" id="UP001239462"/>
    </source>
</evidence>
<protein>
    <submittedName>
        <fullName evidence="2">Nicotinamide-nucleotide amidohydrolase family protein</fullName>
    </submittedName>
</protein>
<dbReference type="RefSeq" id="WP_289165329.1">
    <property type="nucleotide sequence ID" value="NZ_JASZZN010000016.1"/>
</dbReference>
<keyword evidence="3" id="KW-1185">Reference proteome</keyword>
<evidence type="ECO:0000313" key="2">
    <source>
        <dbReference type="EMBL" id="MDM4017780.1"/>
    </source>
</evidence>
<comment type="caution">
    <text evidence="2">The sequence shown here is derived from an EMBL/GenBank/DDBJ whole genome shotgun (WGS) entry which is preliminary data.</text>
</comment>
<dbReference type="Proteomes" id="UP001239462">
    <property type="component" value="Unassembled WGS sequence"/>
</dbReference>
<dbReference type="EMBL" id="JASZZN010000016">
    <property type="protein sequence ID" value="MDM4017780.1"/>
    <property type="molecule type" value="Genomic_DNA"/>
</dbReference>
<dbReference type="SUPFAM" id="SSF142433">
    <property type="entry name" value="CinA-like"/>
    <property type="match status" value="1"/>
</dbReference>
<accession>A0ABT7PMR8</accession>
<dbReference type="Gene3D" id="3.90.950.20">
    <property type="entry name" value="CinA-like"/>
    <property type="match status" value="1"/>
</dbReference>
<name>A0ABT7PMR8_9BACT</name>
<sequence length="181" mass="19321">MLPTTRPPPDSPGADRIQLKRDTSMDLETIAEHVAQKLADRGERLALAESCTGGLIAATLATIPGISTNLAGSMVVYQEATKQSWLGVAEDTLAEHTAVSPPVAHQMVTGLLQRTPQAELGASVTGHLGPDAPDGFDGLVFVGLCRRGESPKILRVDLVKKKRVARQREAAMRVLELLLDL</sequence>
<dbReference type="Pfam" id="PF02464">
    <property type="entry name" value="CinA"/>
    <property type="match status" value="1"/>
</dbReference>
<dbReference type="InterPro" id="IPR008136">
    <property type="entry name" value="CinA_C"/>
</dbReference>
<feature type="domain" description="CinA C-terminal" evidence="1">
    <location>
        <begin position="28"/>
        <end position="180"/>
    </location>
</feature>
<dbReference type="InterPro" id="IPR036653">
    <property type="entry name" value="CinA-like_C"/>
</dbReference>